<dbReference type="InterPro" id="IPR006342">
    <property type="entry name" value="FkbM_mtfrase"/>
</dbReference>
<dbReference type="Pfam" id="PF05050">
    <property type="entry name" value="Methyltransf_21"/>
    <property type="match status" value="1"/>
</dbReference>
<accession>A0A484ID52</accession>
<gene>
    <name evidence="3" type="ORF">NFRAN_1655</name>
</gene>
<organism evidence="3 4">
    <name type="scientific">Candidatus Nitrosocosmicus franklandianus</name>
    <dbReference type="NCBI Taxonomy" id="1798806"/>
    <lineage>
        <taxon>Archaea</taxon>
        <taxon>Nitrososphaerota</taxon>
        <taxon>Nitrososphaeria</taxon>
        <taxon>Nitrososphaerales</taxon>
        <taxon>Nitrososphaeraceae</taxon>
        <taxon>Candidatus Nitrosocosmicus</taxon>
    </lineage>
</organism>
<keyword evidence="3" id="KW-0489">Methyltransferase</keyword>
<dbReference type="OrthoDB" id="10394at2157"/>
<dbReference type="GO" id="GO:0032259">
    <property type="term" value="P:methylation"/>
    <property type="evidence" value="ECO:0007669"/>
    <property type="project" value="UniProtKB-KW"/>
</dbReference>
<dbReference type="Proteomes" id="UP000294299">
    <property type="component" value="Chromosome NFRAN"/>
</dbReference>
<dbReference type="EMBL" id="LR216287">
    <property type="protein sequence ID" value="VFJ13977.1"/>
    <property type="molecule type" value="Genomic_DNA"/>
</dbReference>
<keyword evidence="1" id="KW-1133">Transmembrane helix</keyword>
<dbReference type="PANTHER" id="PTHR34203">
    <property type="entry name" value="METHYLTRANSFERASE, FKBM FAMILY PROTEIN"/>
    <property type="match status" value="1"/>
</dbReference>
<sequence length="321" mass="36966">MTIPNNYPQEIGNNIFNRFIILSYRSIYILISTVMTVALGKKRKNASRIFQKLQKGNNVVSSFLLKIFIYKYLNKLGFKKETSIIYIPKYDYKFHCPLNMADYMSLFSREEAILTRFDPQPADIVVDIGANIGRYTVIAAKKVRNEGCVISIEANPVIYDLLTKNIQLNELTNVIPLNYAAFSKRAKIKFFVNKDLRNNQYGTINSDIDKFASKGLEQQVSVDANTVDSILLENGIKIEDVKWMKIDVEGAEFDVIKGSKELISNTKNLRLIIEIHNLSNGMTYHNEIKDFLESFDYKIDFEERRPSGESHIIFKKQIAKQ</sequence>
<dbReference type="InterPro" id="IPR052514">
    <property type="entry name" value="SAM-dependent_MTase"/>
</dbReference>
<dbReference type="GO" id="GO:0008168">
    <property type="term" value="F:methyltransferase activity"/>
    <property type="evidence" value="ECO:0007669"/>
    <property type="project" value="UniProtKB-KW"/>
</dbReference>
<evidence type="ECO:0000313" key="3">
    <source>
        <dbReference type="EMBL" id="VFJ13977.1"/>
    </source>
</evidence>
<dbReference type="GeneID" id="39420983"/>
<dbReference type="InterPro" id="IPR029063">
    <property type="entry name" value="SAM-dependent_MTases_sf"/>
</dbReference>
<dbReference type="Gene3D" id="3.40.50.150">
    <property type="entry name" value="Vaccinia Virus protein VP39"/>
    <property type="match status" value="1"/>
</dbReference>
<keyword evidence="3" id="KW-0808">Transferase</keyword>
<keyword evidence="1" id="KW-0472">Membrane</keyword>
<dbReference type="PANTHER" id="PTHR34203:SF15">
    <property type="entry name" value="SLL1173 PROTEIN"/>
    <property type="match status" value="1"/>
</dbReference>
<dbReference type="NCBIfam" id="TIGR01444">
    <property type="entry name" value="fkbM_fam"/>
    <property type="match status" value="1"/>
</dbReference>
<keyword evidence="4" id="KW-1185">Reference proteome</keyword>
<dbReference type="AlphaFoldDB" id="A0A484ID52"/>
<name>A0A484ID52_9ARCH</name>
<evidence type="ECO:0000259" key="2">
    <source>
        <dbReference type="Pfam" id="PF05050"/>
    </source>
</evidence>
<keyword evidence="1" id="KW-0812">Transmembrane</keyword>
<feature type="transmembrane region" description="Helical" evidence="1">
    <location>
        <begin position="20"/>
        <end position="40"/>
    </location>
</feature>
<evidence type="ECO:0000256" key="1">
    <source>
        <dbReference type="SAM" id="Phobius"/>
    </source>
</evidence>
<dbReference type="RefSeq" id="WP_134484101.1">
    <property type="nucleotide sequence ID" value="NZ_LR216287.1"/>
</dbReference>
<feature type="domain" description="Methyltransferase FkbM" evidence="2">
    <location>
        <begin position="127"/>
        <end position="299"/>
    </location>
</feature>
<evidence type="ECO:0000313" key="4">
    <source>
        <dbReference type="Proteomes" id="UP000294299"/>
    </source>
</evidence>
<reference evidence="3 4" key="1">
    <citation type="submission" date="2019-02" db="EMBL/GenBank/DDBJ databases">
        <authorList>
            <person name="Lehtovirta-Morley E L."/>
        </authorList>
    </citation>
    <scope>NUCLEOTIDE SEQUENCE [LARGE SCALE GENOMIC DNA]</scope>
    <source>
        <strain evidence="3">NFRAN1</strain>
    </source>
</reference>
<dbReference type="KEGG" id="nfn:NFRAN_1655"/>
<dbReference type="SUPFAM" id="SSF53335">
    <property type="entry name" value="S-adenosyl-L-methionine-dependent methyltransferases"/>
    <property type="match status" value="1"/>
</dbReference>
<proteinExistence type="predicted"/>
<protein>
    <submittedName>
        <fullName evidence="3">Putative methyltransferase FkbM family</fullName>
    </submittedName>
</protein>